<accession>A0A561EN06</accession>
<dbReference type="PROSITE" id="PS50011">
    <property type="entry name" value="PROTEIN_KINASE_DOM"/>
    <property type="match status" value="1"/>
</dbReference>
<keyword evidence="9" id="KW-1185">Reference proteome</keyword>
<feature type="domain" description="Protein kinase" evidence="7">
    <location>
        <begin position="15"/>
        <end position="274"/>
    </location>
</feature>
<evidence type="ECO:0000256" key="5">
    <source>
        <dbReference type="ARBA" id="ARBA00022777"/>
    </source>
</evidence>
<comment type="caution">
    <text evidence="8">The sequence shown here is derived from an EMBL/GenBank/DDBJ whole genome shotgun (WGS) entry which is preliminary data.</text>
</comment>
<evidence type="ECO:0000256" key="3">
    <source>
        <dbReference type="ARBA" id="ARBA00022679"/>
    </source>
</evidence>
<keyword evidence="4" id="KW-0547">Nucleotide-binding</keyword>
<dbReference type="Gene3D" id="1.10.510.10">
    <property type="entry name" value="Transferase(Phosphotransferase) domain 1"/>
    <property type="match status" value="1"/>
</dbReference>
<protein>
    <recommendedName>
        <fullName evidence="1">non-specific serine/threonine protein kinase</fullName>
        <ecNumber evidence="1">2.7.11.1</ecNumber>
    </recommendedName>
</protein>
<keyword evidence="5 8" id="KW-0418">Kinase</keyword>
<proteinExistence type="predicted"/>
<reference evidence="8 9" key="1">
    <citation type="submission" date="2019-06" db="EMBL/GenBank/DDBJ databases">
        <title>Sequencing the genomes of 1000 actinobacteria strains.</title>
        <authorList>
            <person name="Klenk H.-P."/>
        </authorList>
    </citation>
    <scope>NUCLEOTIDE SEQUENCE [LARGE SCALE GENOMIC DNA]</scope>
    <source>
        <strain evidence="8 9">DSM 41649</strain>
    </source>
</reference>
<dbReference type="SUPFAM" id="SSF56112">
    <property type="entry name" value="Protein kinase-like (PK-like)"/>
    <property type="match status" value="1"/>
</dbReference>
<dbReference type="CDD" id="cd14014">
    <property type="entry name" value="STKc_PknB_like"/>
    <property type="match status" value="1"/>
</dbReference>
<dbReference type="GO" id="GO:0005524">
    <property type="term" value="F:ATP binding"/>
    <property type="evidence" value="ECO:0007669"/>
    <property type="project" value="UniProtKB-KW"/>
</dbReference>
<dbReference type="EC" id="2.7.11.1" evidence="1"/>
<dbReference type="AlphaFoldDB" id="A0A561EN06"/>
<name>A0A561EN06_9ACTN</name>
<keyword evidence="2 8" id="KW-0723">Serine/threonine-protein kinase</keyword>
<dbReference type="EMBL" id="VIVR01000001">
    <property type="protein sequence ID" value="TWE16994.1"/>
    <property type="molecule type" value="Genomic_DNA"/>
</dbReference>
<keyword evidence="3" id="KW-0808">Transferase</keyword>
<evidence type="ECO:0000259" key="7">
    <source>
        <dbReference type="PROSITE" id="PS50011"/>
    </source>
</evidence>
<dbReference type="PANTHER" id="PTHR43289">
    <property type="entry name" value="MITOGEN-ACTIVATED PROTEIN KINASE KINASE KINASE 20-RELATED"/>
    <property type="match status" value="1"/>
</dbReference>
<evidence type="ECO:0000256" key="4">
    <source>
        <dbReference type="ARBA" id="ARBA00022741"/>
    </source>
</evidence>
<dbReference type="Gene3D" id="3.30.200.20">
    <property type="entry name" value="Phosphorylase Kinase, domain 1"/>
    <property type="match status" value="1"/>
</dbReference>
<dbReference type="OrthoDB" id="5241055at2"/>
<dbReference type="GO" id="GO:0004674">
    <property type="term" value="F:protein serine/threonine kinase activity"/>
    <property type="evidence" value="ECO:0007669"/>
    <property type="project" value="UniProtKB-KW"/>
</dbReference>
<dbReference type="Pfam" id="PF00069">
    <property type="entry name" value="Pkinase"/>
    <property type="match status" value="1"/>
</dbReference>
<dbReference type="RefSeq" id="WP_145789497.1">
    <property type="nucleotide sequence ID" value="NZ_BAAABR010000054.1"/>
</dbReference>
<organism evidence="8 9">
    <name type="scientific">Kitasatospora atroaurantiaca</name>
    <dbReference type="NCBI Taxonomy" id="285545"/>
    <lineage>
        <taxon>Bacteria</taxon>
        <taxon>Bacillati</taxon>
        <taxon>Actinomycetota</taxon>
        <taxon>Actinomycetes</taxon>
        <taxon>Kitasatosporales</taxon>
        <taxon>Streptomycetaceae</taxon>
        <taxon>Kitasatospora</taxon>
    </lineage>
</organism>
<evidence type="ECO:0000256" key="1">
    <source>
        <dbReference type="ARBA" id="ARBA00012513"/>
    </source>
</evidence>
<sequence>MVSFQGLSGAQWSYDPRAQIGDPGGFGEVFCGASADGLAVAVKRVKLVLGSEEERRLREREVEIDKRLAVTPSEHLIHLLDIGRVDQDLLLVMPLAARSLRAAIRADSLDLEERIEAIRQVAQGLVELAAASVVHRDLKPANVLEVDGVWKLADFGIARDLLESTGTYTWAGVGTSPYKAPELWLGEPAAVKSDLYALGILAFEVLTGDQPFRGADEAALKREHLREAPPPLPDSVPAAIGRLVLRLLSKEPTGRPQDARAVIEAIDAGARRLLPEQERLREAAYDVQRKFSQEDAARAARSAAQARQDEHVAQGRSDLRHLLEDAAELAREAVPDVEFSMSEGTWKLHLGRALVVGALWPLTREVRADDPLILMGTVYVAQSGQYPTFHGNRLPAANIVCELIGERLRWSLLRFTATGMAPYAYGPTDRAHGFEPGTFEAQRVHMIHPGPHVWRLDQKQLTPEVLVELLYEAISDT</sequence>
<dbReference type="SMART" id="SM00220">
    <property type="entry name" value="S_TKc"/>
    <property type="match status" value="1"/>
</dbReference>
<evidence type="ECO:0000256" key="2">
    <source>
        <dbReference type="ARBA" id="ARBA00022527"/>
    </source>
</evidence>
<evidence type="ECO:0000313" key="9">
    <source>
        <dbReference type="Proteomes" id="UP000318416"/>
    </source>
</evidence>
<dbReference type="Proteomes" id="UP000318416">
    <property type="component" value="Unassembled WGS sequence"/>
</dbReference>
<dbReference type="InterPro" id="IPR011009">
    <property type="entry name" value="Kinase-like_dom_sf"/>
</dbReference>
<evidence type="ECO:0000313" key="8">
    <source>
        <dbReference type="EMBL" id="TWE16994.1"/>
    </source>
</evidence>
<dbReference type="InterPro" id="IPR000719">
    <property type="entry name" value="Prot_kinase_dom"/>
</dbReference>
<dbReference type="PANTHER" id="PTHR43289:SF6">
    <property type="entry name" value="SERINE_THREONINE-PROTEIN KINASE NEKL-3"/>
    <property type="match status" value="1"/>
</dbReference>
<keyword evidence="6" id="KW-0067">ATP-binding</keyword>
<gene>
    <name evidence="8" type="ORF">FB465_1990</name>
</gene>
<evidence type="ECO:0000256" key="6">
    <source>
        <dbReference type="ARBA" id="ARBA00022840"/>
    </source>
</evidence>